<dbReference type="Proteomes" id="UP000199365">
    <property type="component" value="Unassembled WGS sequence"/>
</dbReference>
<dbReference type="PROSITE" id="PS01124">
    <property type="entry name" value="HTH_ARAC_FAMILY_2"/>
    <property type="match status" value="1"/>
</dbReference>
<gene>
    <name evidence="4" type="ORF">SAMN05445850_5108</name>
</gene>
<dbReference type="InterPro" id="IPR011256">
    <property type="entry name" value="Reg_factor_effector_dom_sf"/>
</dbReference>
<feature type="domain" description="HTH araC/xylS-type" evidence="3">
    <location>
        <begin position="31"/>
        <end position="103"/>
    </location>
</feature>
<evidence type="ECO:0000256" key="1">
    <source>
        <dbReference type="ARBA" id="ARBA00023015"/>
    </source>
</evidence>
<accession>A0A1H1JKZ7</accession>
<dbReference type="InterPro" id="IPR009057">
    <property type="entry name" value="Homeodomain-like_sf"/>
</dbReference>
<keyword evidence="2" id="KW-0804">Transcription</keyword>
<protein>
    <submittedName>
        <fullName evidence="4">DNA gyrase inhibitor GyrI</fullName>
    </submittedName>
</protein>
<dbReference type="PANTHER" id="PTHR40055">
    <property type="entry name" value="TRANSCRIPTIONAL REGULATOR YGIV-RELATED"/>
    <property type="match status" value="1"/>
</dbReference>
<dbReference type="EMBL" id="FNKX01000002">
    <property type="protein sequence ID" value="SDR50663.1"/>
    <property type="molecule type" value="Genomic_DNA"/>
</dbReference>
<dbReference type="InterPro" id="IPR050908">
    <property type="entry name" value="SmbC-like"/>
</dbReference>
<dbReference type="GO" id="GO:0003700">
    <property type="term" value="F:DNA-binding transcription factor activity"/>
    <property type="evidence" value="ECO:0007669"/>
    <property type="project" value="InterPro"/>
</dbReference>
<dbReference type="AlphaFoldDB" id="A0A1H1JKZ7"/>
<dbReference type="STRING" id="157910.SAMN05445850_5108"/>
<name>A0A1H1JKZ7_9BURK</name>
<dbReference type="SMART" id="SM00871">
    <property type="entry name" value="AraC_E_bind"/>
    <property type="match status" value="1"/>
</dbReference>
<dbReference type="Gene3D" id="1.10.10.60">
    <property type="entry name" value="Homeodomain-like"/>
    <property type="match status" value="1"/>
</dbReference>
<evidence type="ECO:0000313" key="5">
    <source>
        <dbReference type="Proteomes" id="UP000199365"/>
    </source>
</evidence>
<dbReference type="InterPro" id="IPR010499">
    <property type="entry name" value="AraC_E-bd"/>
</dbReference>
<dbReference type="GO" id="GO:0043565">
    <property type="term" value="F:sequence-specific DNA binding"/>
    <property type="evidence" value="ECO:0007669"/>
    <property type="project" value="InterPro"/>
</dbReference>
<reference evidence="5" key="1">
    <citation type="submission" date="2016-10" db="EMBL/GenBank/DDBJ databases">
        <authorList>
            <person name="Varghese N."/>
            <person name="Submissions S."/>
        </authorList>
    </citation>
    <scope>NUCLEOTIDE SEQUENCE [LARGE SCALE GENOMIC DNA]</scope>
    <source>
        <strain evidence="5">DUS833</strain>
    </source>
</reference>
<sequence>MSNLGDHIETRTIQTMLAHTDAAAAYTKRFEAVLAYIDANLEGDLSVDALSRIANFSMFHFHRQFVAYVDVPVARYVQLMRLRRAGRRLAPQASCPVLDAALEHCGSLGLVNESARKFIDWRIQSGQSPVASSRTFGIPHGNPDTVPADEFRFDICGEIDEPVAPNLYGVRELVMPGGRCAVVRHTGLTDHIGETMYPVYRDWLPSSGEELRDHPLFFHYLSVYPETPLDQWQTDIYIPLV</sequence>
<dbReference type="Gene3D" id="3.20.80.10">
    <property type="entry name" value="Regulatory factor, effector binding domain"/>
    <property type="match status" value="1"/>
</dbReference>
<dbReference type="SUPFAM" id="SSF55136">
    <property type="entry name" value="Probable bacterial effector-binding domain"/>
    <property type="match status" value="1"/>
</dbReference>
<dbReference type="PANTHER" id="PTHR40055:SF1">
    <property type="entry name" value="TRANSCRIPTIONAL REGULATOR YGIV-RELATED"/>
    <property type="match status" value="1"/>
</dbReference>
<keyword evidence="5" id="KW-1185">Reference proteome</keyword>
<dbReference type="SUPFAM" id="SSF46689">
    <property type="entry name" value="Homeodomain-like"/>
    <property type="match status" value="1"/>
</dbReference>
<evidence type="ECO:0000256" key="2">
    <source>
        <dbReference type="ARBA" id="ARBA00023163"/>
    </source>
</evidence>
<dbReference type="Pfam" id="PF06445">
    <property type="entry name" value="GyrI-like"/>
    <property type="match status" value="1"/>
</dbReference>
<dbReference type="InterPro" id="IPR029442">
    <property type="entry name" value="GyrI-like"/>
</dbReference>
<evidence type="ECO:0000259" key="3">
    <source>
        <dbReference type="PROSITE" id="PS01124"/>
    </source>
</evidence>
<dbReference type="InterPro" id="IPR018060">
    <property type="entry name" value="HTH_AraC"/>
</dbReference>
<evidence type="ECO:0000313" key="4">
    <source>
        <dbReference type="EMBL" id="SDR50663.1"/>
    </source>
</evidence>
<keyword evidence="1" id="KW-0805">Transcription regulation</keyword>
<organism evidence="4 5">
    <name type="scientific">Paraburkholderia tuberum</name>
    <dbReference type="NCBI Taxonomy" id="157910"/>
    <lineage>
        <taxon>Bacteria</taxon>
        <taxon>Pseudomonadati</taxon>
        <taxon>Pseudomonadota</taxon>
        <taxon>Betaproteobacteria</taxon>
        <taxon>Burkholderiales</taxon>
        <taxon>Burkholderiaceae</taxon>
        <taxon>Paraburkholderia</taxon>
    </lineage>
</organism>
<proteinExistence type="predicted"/>